<dbReference type="AlphaFoldDB" id="A0A4R4PVW0"/>
<accession>A0A4R4PVW0</accession>
<reference evidence="1 2" key="1">
    <citation type="submission" date="2019-03" db="EMBL/GenBank/DDBJ databases">
        <title>Draft genome sequences of novel Actinobacteria.</title>
        <authorList>
            <person name="Sahin N."/>
            <person name="Ay H."/>
            <person name="Saygin H."/>
        </authorList>
    </citation>
    <scope>NUCLEOTIDE SEQUENCE [LARGE SCALE GENOMIC DNA]</scope>
    <source>
        <strain evidence="1 2">JCM 30547</strain>
    </source>
</reference>
<keyword evidence="2" id="KW-1185">Reference proteome</keyword>
<dbReference type="RefSeq" id="WP_132409404.1">
    <property type="nucleotide sequence ID" value="NZ_SMKA01000106.1"/>
</dbReference>
<organism evidence="1 2">
    <name type="scientific">Kribbella albertanoniae</name>
    <dbReference type="NCBI Taxonomy" id="1266829"/>
    <lineage>
        <taxon>Bacteria</taxon>
        <taxon>Bacillati</taxon>
        <taxon>Actinomycetota</taxon>
        <taxon>Actinomycetes</taxon>
        <taxon>Propionibacteriales</taxon>
        <taxon>Kribbellaceae</taxon>
        <taxon>Kribbella</taxon>
    </lineage>
</organism>
<protein>
    <submittedName>
        <fullName evidence="1">Uncharacterized protein</fullName>
    </submittedName>
</protein>
<gene>
    <name evidence="1" type="ORF">E1261_22105</name>
</gene>
<proteinExistence type="predicted"/>
<sequence length="67" mass="6475">MRPQRHITGASSAGARHGWLGDLVRPGGAVGFPCRGVVLGDPGVLGGPGVFVGDGVTGVLDAGAVGL</sequence>
<dbReference type="Proteomes" id="UP000295075">
    <property type="component" value="Unassembled WGS sequence"/>
</dbReference>
<comment type="caution">
    <text evidence="1">The sequence shown here is derived from an EMBL/GenBank/DDBJ whole genome shotgun (WGS) entry which is preliminary data.</text>
</comment>
<evidence type="ECO:0000313" key="2">
    <source>
        <dbReference type="Proteomes" id="UP000295075"/>
    </source>
</evidence>
<name>A0A4R4PVW0_9ACTN</name>
<evidence type="ECO:0000313" key="1">
    <source>
        <dbReference type="EMBL" id="TDC26621.1"/>
    </source>
</evidence>
<dbReference type="EMBL" id="SMKA01000106">
    <property type="protein sequence ID" value="TDC26621.1"/>
    <property type="molecule type" value="Genomic_DNA"/>
</dbReference>